<keyword evidence="2" id="KW-0472">Membrane</keyword>
<keyword evidence="2" id="KW-0812">Transmembrane</keyword>
<evidence type="ECO:0000259" key="3">
    <source>
        <dbReference type="Pfam" id="PF09851"/>
    </source>
</evidence>
<dbReference type="RefSeq" id="WP_083048890.1">
    <property type="nucleotide sequence ID" value="NZ_CAXXQO010000003.1"/>
</dbReference>
<evidence type="ECO:0000256" key="2">
    <source>
        <dbReference type="SAM" id="Phobius"/>
    </source>
</evidence>
<accession>A0A1Y1S0Y0</accession>
<evidence type="ECO:0000256" key="1">
    <source>
        <dbReference type="SAM" id="MobiDB-lite"/>
    </source>
</evidence>
<feature type="region of interest" description="Disordered" evidence="1">
    <location>
        <begin position="39"/>
        <end position="61"/>
    </location>
</feature>
<protein>
    <recommendedName>
        <fullName evidence="3">SHOCT domain-containing protein</fullName>
    </recommendedName>
</protein>
<organism evidence="4 5">
    <name type="scientific">Marispirochaeta aestuarii</name>
    <dbReference type="NCBI Taxonomy" id="1963862"/>
    <lineage>
        <taxon>Bacteria</taxon>
        <taxon>Pseudomonadati</taxon>
        <taxon>Spirochaetota</taxon>
        <taxon>Spirochaetia</taxon>
        <taxon>Spirochaetales</taxon>
        <taxon>Spirochaetaceae</taxon>
        <taxon>Marispirochaeta</taxon>
    </lineage>
</organism>
<dbReference type="InterPro" id="IPR018649">
    <property type="entry name" value="SHOCT"/>
</dbReference>
<dbReference type="STRING" id="1963862.B4O97_05045"/>
<feature type="domain" description="SHOCT" evidence="3">
    <location>
        <begin position="55"/>
        <end position="80"/>
    </location>
</feature>
<reference evidence="4 5" key="1">
    <citation type="submission" date="2017-03" db="EMBL/GenBank/DDBJ databases">
        <title>Draft Genome sequence of Marispirochaeta sp. strain JC444.</title>
        <authorList>
            <person name="Shivani Y."/>
            <person name="Subhash Y."/>
            <person name="Sasikala C."/>
            <person name="Ramana C."/>
        </authorList>
    </citation>
    <scope>NUCLEOTIDE SEQUENCE [LARGE SCALE GENOMIC DNA]</scope>
    <source>
        <strain evidence="4 5">JC444</strain>
    </source>
</reference>
<evidence type="ECO:0000313" key="5">
    <source>
        <dbReference type="Proteomes" id="UP000192343"/>
    </source>
</evidence>
<dbReference type="AlphaFoldDB" id="A0A1Y1S0Y0"/>
<gene>
    <name evidence="4" type="ORF">B4O97_05045</name>
</gene>
<feature type="transmembrane region" description="Helical" evidence="2">
    <location>
        <begin position="20"/>
        <end position="36"/>
    </location>
</feature>
<keyword evidence="2" id="KW-1133">Transmembrane helix</keyword>
<proteinExistence type="predicted"/>
<dbReference type="OrthoDB" id="48047at2"/>
<sequence>MHGWGWNTGIGGWGPGGDVFTLLLLAALIIGGVYLFRRHPKQGGEDESRKAKPSAEEELKKRYARGEIDREEYQRIKNDLED</sequence>
<dbReference type="Proteomes" id="UP000192343">
    <property type="component" value="Unassembled WGS sequence"/>
</dbReference>
<feature type="compositionally biased region" description="Basic and acidic residues" evidence="1">
    <location>
        <begin position="42"/>
        <end position="61"/>
    </location>
</feature>
<comment type="caution">
    <text evidence="4">The sequence shown here is derived from an EMBL/GenBank/DDBJ whole genome shotgun (WGS) entry which is preliminary data.</text>
</comment>
<evidence type="ECO:0000313" key="4">
    <source>
        <dbReference type="EMBL" id="ORC36994.1"/>
    </source>
</evidence>
<name>A0A1Y1S0Y0_9SPIO</name>
<dbReference type="Pfam" id="PF09851">
    <property type="entry name" value="SHOCT"/>
    <property type="match status" value="1"/>
</dbReference>
<dbReference type="EMBL" id="MWQY01000004">
    <property type="protein sequence ID" value="ORC36994.1"/>
    <property type="molecule type" value="Genomic_DNA"/>
</dbReference>
<keyword evidence="5" id="KW-1185">Reference proteome</keyword>